<comment type="caution">
    <text evidence="4">The sequence shown here is derived from an EMBL/GenBank/DDBJ whole genome shotgun (WGS) entry which is preliminary data.</text>
</comment>
<dbReference type="AlphaFoldDB" id="A0AAD7PXU5"/>
<feature type="domain" description="Serpin" evidence="3">
    <location>
        <begin position="19"/>
        <end position="397"/>
    </location>
</feature>
<dbReference type="KEGG" id="qsa:O6P43_009205"/>
<dbReference type="PANTHER" id="PTHR11461:SF340">
    <property type="entry name" value="SERPIN DOMAIN-CONTAINING PROTEIN"/>
    <property type="match status" value="1"/>
</dbReference>
<dbReference type="Gene3D" id="2.30.39.10">
    <property type="entry name" value="Alpha-1-antitrypsin, domain 1"/>
    <property type="match status" value="1"/>
</dbReference>
<reference evidence="4" key="1">
    <citation type="journal article" date="2023" name="Science">
        <title>Elucidation of the pathway for biosynthesis of saponin adjuvants from the soapbark tree.</title>
        <authorList>
            <person name="Reed J."/>
            <person name="Orme A."/>
            <person name="El-Demerdash A."/>
            <person name="Owen C."/>
            <person name="Martin L.B.B."/>
            <person name="Misra R.C."/>
            <person name="Kikuchi S."/>
            <person name="Rejzek M."/>
            <person name="Martin A.C."/>
            <person name="Harkess A."/>
            <person name="Leebens-Mack J."/>
            <person name="Louveau T."/>
            <person name="Stephenson M.J."/>
            <person name="Osbourn A."/>
        </authorList>
    </citation>
    <scope>NUCLEOTIDE SEQUENCE</scope>
    <source>
        <strain evidence="4">S10</strain>
    </source>
</reference>
<dbReference type="InterPro" id="IPR000215">
    <property type="entry name" value="Serpin_fam"/>
</dbReference>
<keyword evidence="5" id="KW-1185">Reference proteome</keyword>
<evidence type="ECO:0000256" key="2">
    <source>
        <dbReference type="RuleBase" id="RU000411"/>
    </source>
</evidence>
<dbReference type="GO" id="GO:0005615">
    <property type="term" value="C:extracellular space"/>
    <property type="evidence" value="ECO:0007669"/>
    <property type="project" value="InterPro"/>
</dbReference>
<dbReference type="Pfam" id="PF00079">
    <property type="entry name" value="Serpin"/>
    <property type="match status" value="1"/>
</dbReference>
<dbReference type="Proteomes" id="UP001163823">
    <property type="component" value="Chromosome 4"/>
</dbReference>
<dbReference type="InterPro" id="IPR023796">
    <property type="entry name" value="Serpin_dom"/>
</dbReference>
<organism evidence="4 5">
    <name type="scientific">Quillaja saponaria</name>
    <name type="common">Soap bark tree</name>
    <dbReference type="NCBI Taxonomy" id="32244"/>
    <lineage>
        <taxon>Eukaryota</taxon>
        <taxon>Viridiplantae</taxon>
        <taxon>Streptophyta</taxon>
        <taxon>Embryophyta</taxon>
        <taxon>Tracheophyta</taxon>
        <taxon>Spermatophyta</taxon>
        <taxon>Magnoliopsida</taxon>
        <taxon>eudicotyledons</taxon>
        <taxon>Gunneridae</taxon>
        <taxon>Pentapetalae</taxon>
        <taxon>rosids</taxon>
        <taxon>fabids</taxon>
        <taxon>Fabales</taxon>
        <taxon>Quillajaceae</taxon>
        <taxon>Quillaja</taxon>
    </lineage>
</organism>
<sequence>MEPCPPKTSTASLNTNFCLQLAYKVLKKEIENGSNFVSSPLSIHVMLSLIAAGSTGHTLKQLLSFLGSESIHNLNLLSSEVISRIRLEDESGRGSVTGGPLLSFVNGSWVDQSFGLKPSFEEVVRHVYKGQAKEVDFITKSDEVTHEVNSWVENATNGLIKDLLPSGCLDSDTRLVLANALYFKGSWDRRFDPSKTENKDFHLLTGQTVQVPFMTCKKYEKYGYKSFDSFKILQIPYQSVHDQQKFSMYFFLPHEKDGLLNLLRKFNSKPAILNQDFGLWSEKIPNFWIPRFKFSFEFEASEKMKELGLILPFKHGELTEVSDSFERDKLYVSKIFHKACIEVNEEGTESAASSAATWILFCATDPVPSFVADHPFMFIIREETSKFVFFIGSVLNPFLLS</sequence>
<name>A0AAD7PXU5_QUISA</name>
<evidence type="ECO:0000259" key="3">
    <source>
        <dbReference type="SMART" id="SM00093"/>
    </source>
</evidence>
<evidence type="ECO:0000256" key="1">
    <source>
        <dbReference type="ARBA" id="ARBA00009500"/>
    </source>
</evidence>
<dbReference type="GO" id="GO:0004867">
    <property type="term" value="F:serine-type endopeptidase inhibitor activity"/>
    <property type="evidence" value="ECO:0007669"/>
    <property type="project" value="InterPro"/>
</dbReference>
<dbReference type="InterPro" id="IPR036186">
    <property type="entry name" value="Serpin_sf"/>
</dbReference>
<dbReference type="SUPFAM" id="SSF56574">
    <property type="entry name" value="Serpins"/>
    <property type="match status" value="1"/>
</dbReference>
<dbReference type="PANTHER" id="PTHR11461">
    <property type="entry name" value="SERINE PROTEASE INHIBITOR, SERPIN"/>
    <property type="match status" value="1"/>
</dbReference>
<dbReference type="EMBL" id="JARAOO010000004">
    <property type="protein sequence ID" value="KAJ7971128.1"/>
    <property type="molecule type" value="Genomic_DNA"/>
</dbReference>
<evidence type="ECO:0000313" key="5">
    <source>
        <dbReference type="Proteomes" id="UP001163823"/>
    </source>
</evidence>
<gene>
    <name evidence="4" type="ORF">O6P43_009205</name>
</gene>
<proteinExistence type="inferred from homology"/>
<dbReference type="InterPro" id="IPR042185">
    <property type="entry name" value="Serpin_sf_2"/>
</dbReference>
<evidence type="ECO:0000313" key="4">
    <source>
        <dbReference type="EMBL" id="KAJ7971128.1"/>
    </source>
</evidence>
<dbReference type="Gene3D" id="3.30.497.10">
    <property type="entry name" value="Antithrombin, subunit I, domain 2"/>
    <property type="match status" value="1"/>
</dbReference>
<protein>
    <submittedName>
        <fullName evidence="4">Serpin-ZX like</fullName>
    </submittedName>
</protein>
<dbReference type="InterPro" id="IPR023795">
    <property type="entry name" value="Serpin_CS"/>
</dbReference>
<dbReference type="SMART" id="SM00093">
    <property type="entry name" value="SERPIN"/>
    <property type="match status" value="1"/>
</dbReference>
<dbReference type="CDD" id="cd02043">
    <property type="entry name" value="serpinP_plants"/>
    <property type="match status" value="1"/>
</dbReference>
<comment type="similarity">
    <text evidence="1 2">Belongs to the serpin family.</text>
</comment>
<dbReference type="PROSITE" id="PS00284">
    <property type="entry name" value="SERPIN"/>
    <property type="match status" value="1"/>
</dbReference>
<accession>A0AAD7PXU5</accession>
<dbReference type="InterPro" id="IPR042178">
    <property type="entry name" value="Serpin_sf_1"/>
</dbReference>